<accession>A0AAD8KIZ7</accession>
<feature type="compositionally biased region" description="Low complexity" evidence="1">
    <location>
        <begin position="12"/>
        <end position="25"/>
    </location>
</feature>
<gene>
    <name evidence="2" type="ORF">QVD17_19154</name>
</gene>
<comment type="caution">
    <text evidence="2">The sequence shown here is derived from an EMBL/GenBank/DDBJ whole genome shotgun (WGS) entry which is preliminary data.</text>
</comment>
<evidence type="ECO:0000313" key="2">
    <source>
        <dbReference type="EMBL" id="KAK1423845.1"/>
    </source>
</evidence>
<dbReference type="Proteomes" id="UP001229421">
    <property type="component" value="Unassembled WGS sequence"/>
</dbReference>
<reference evidence="2" key="1">
    <citation type="journal article" date="2023" name="bioRxiv">
        <title>Improved chromosome-level genome assembly for marigold (Tagetes erecta).</title>
        <authorList>
            <person name="Jiang F."/>
            <person name="Yuan L."/>
            <person name="Wang S."/>
            <person name="Wang H."/>
            <person name="Xu D."/>
            <person name="Wang A."/>
            <person name="Fan W."/>
        </authorList>
    </citation>
    <scope>NUCLEOTIDE SEQUENCE</scope>
    <source>
        <strain evidence="2">WSJ</strain>
        <tissue evidence="2">Leaf</tissue>
    </source>
</reference>
<dbReference type="AlphaFoldDB" id="A0AAD8KIZ7"/>
<organism evidence="2 3">
    <name type="scientific">Tagetes erecta</name>
    <name type="common">African marigold</name>
    <dbReference type="NCBI Taxonomy" id="13708"/>
    <lineage>
        <taxon>Eukaryota</taxon>
        <taxon>Viridiplantae</taxon>
        <taxon>Streptophyta</taxon>
        <taxon>Embryophyta</taxon>
        <taxon>Tracheophyta</taxon>
        <taxon>Spermatophyta</taxon>
        <taxon>Magnoliopsida</taxon>
        <taxon>eudicotyledons</taxon>
        <taxon>Gunneridae</taxon>
        <taxon>Pentapetalae</taxon>
        <taxon>asterids</taxon>
        <taxon>campanulids</taxon>
        <taxon>Asterales</taxon>
        <taxon>Asteraceae</taxon>
        <taxon>Asteroideae</taxon>
        <taxon>Heliantheae alliance</taxon>
        <taxon>Tageteae</taxon>
        <taxon>Tagetes</taxon>
    </lineage>
</organism>
<keyword evidence="3" id="KW-1185">Reference proteome</keyword>
<evidence type="ECO:0000256" key="1">
    <source>
        <dbReference type="SAM" id="MobiDB-lite"/>
    </source>
</evidence>
<dbReference type="PANTHER" id="PTHR33095">
    <property type="entry name" value="OS07G0619500 PROTEIN"/>
    <property type="match status" value="1"/>
</dbReference>
<dbReference type="EMBL" id="JAUHHV010000005">
    <property type="protein sequence ID" value="KAK1423845.1"/>
    <property type="molecule type" value="Genomic_DNA"/>
</dbReference>
<protein>
    <submittedName>
        <fullName evidence="2">Uncharacterized protein</fullName>
    </submittedName>
</protein>
<feature type="compositionally biased region" description="Polar residues" evidence="1">
    <location>
        <begin position="132"/>
        <end position="143"/>
    </location>
</feature>
<dbReference type="InterPro" id="IPR012442">
    <property type="entry name" value="DUF1645_plant"/>
</dbReference>
<dbReference type="Pfam" id="PF07816">
    <property type="entry name" value="DUF1645"/>
    <property type="match status" value="1"/>
</dbReference>
<proteinExistence type="predicted"/>
<dbReference type="PANTHER" id="PTHR33095:SF131">
    <property type="match status" value="1"/>
</dbReference>
<feature type="region of interest" description="Disordered" evidence="1">
    <location>
        <begin position="1"/>
        <end position="25"/>
    </location>
</feature>
<evidence type="ECO:0000313" key="3">
    <source>
        <dbReference type="Proteomes" id="UP001229421"/>
    </source>
</evidence>
<name>A0AAD8KIZ7_TARER</name>
<sequence>METQLMTPSPPISTNTTPYTTAPSSPHRFPSFFYSAPTSPIHSLVSFQHDDDQDFAFNFTGNLQPPSISAADELFHAGIIRPLKPISNHSPNSETNNKNFIDAFHQTPGEQTQSYQNSPKRGRDTAIKPRPTNKTPSRSSSPFRISDILSDEDHNRKNYPTTWYSKWNLKNLILFRSASEGSARRNKDPVVSKYSRVMKCDEEVKSSSFRSVDGCKRKMKVSAHEMHYTMNRAVAEEMRRKTYLPYKSGLFGCLGFHNNGAAVAGNSVHQISRGFASVMKQR</sequence>
<feature type="compositionally biased region" description="Polar residues" evidence="1">
    <location>
        <begin position="108"/>
        <end position="119"/>
    </location>
</feature>
<feature type="region of interest" description="Disordered" evidence="1">
    <location>
        <begin position="108"/>
        <end position="148"/>
    </location>
</feature>